<dbReference type="Pfam" id="PF02096">
    <property type="entry name" value="60KD_IMP"/>
    <property type="match status" value="1"/>
</dbReference>
<keyword evidence="20" id="KW-1185">Reference proteome</keyword>
<evidence type="ECO:0000313" key="19">
    <source>
        <dbReference type="EMBL" id="NKY89057.1"/>
    </source>
</evidence>
<evidence type="ECO:0000256" key="13">
    <source>
        <dbReference type="ARBA" id="ARBA00031538"/>
    </source>
</evidence>
<dbReference type="Proteomes" id="UP000523447">
    <property type="component" value="Unassembled WGS sequence"/>
</dbReference>
<comment type="subunit">
    <text evidence="12">Interacts with the Sec translocase complex via SecD. Specifically interacts with transmembrane segments of nascent integral membrane proteins during membrane integration.</text>
</comment>
<feature type="transmembrane region" description="Helical" evidence="17">
    <location>
        <begin position="179"/>
        <end position="201"/>
    </location>
</feature>
<dbReference type="GO" id="GO:0015031">
    <property type="term" value="P:protein transport"/>
    <property type="evidence" value="ECO:0007669"/>
    <property type="project" value="UniProtKB-KW"/>
</dbReference>
<evidence type="ECO:0000256" key="2">
    <source>
        <dbReference type="ARBA" id="ARBA00010527"/>
    </source>
</evidence>
<accession>A0A7X6M2P4</accession>
<evidence type="ECO:0000256" key="8">
    <source>
        <dbReference type="ARBA" id="ARBA00022989"/>
    </source>
</evidence>
<keyword evidence="4" id="KW-0813">Transport</keyword>
<feature type="transmembrane region" description="Helical" evidence="17">
    <location>
        <begin position="20"/>
        <end position="47"/>
    </location>
</feature>
<comment type="subcellular location">
    <subcellularLocation>
        <location evidence="1">Cell membrane</location>
        <topology evidence="1">Multi-pass membrane protein</topology>
    </subcellularLocation>
    <subcellularLocation>
        <location evidence="16">Membrane</location>
        <topology evidence="16">Multi-pass membrane protein</topology>
    </subcellularLocation>
</comment>
<evidence type="ECO:0000256" key="16">
    <source>
        <dbReference type="RuleBase" id="RU003945"/>
    </source>
</evidence>
<dbReference type="InterPro" id="IPR028055">
    <property type="entry name" value="YidC/Oxa/ALB_C"/>
</dbReference>
<dbReference type="GO" id="GO:0005886">
    <property type="term" value="C:plasma membrane"/>
    <property type="evidence" value="ECO:0007669"/>
    <property type="project" value="UniProtKB-SubCell"/>
</dbReference>
<evidence type="ECO:0000256" key="6">
    <source>
        <dbReference type="ARBA" id="ARBA00022692"/>
    </source>
</evidence>
<evidence type="ECO:0000259" key="18">
    <source>
        <dbReference type="Pfam" id="PF02096"/>
    </source>
</evidence>
<dbReference type="RefSeq" id="WP_040717710.1">
    <property type="nucleotide sequence ID" value="NZ_CAWPHS010000033.1"/>
</dbReference>
<organism evidence="19 20">
    <name type="scientific">Nocardia veterana</name>
    <dbReference type="NCBI Taxonomy" id="132249"/>
    <lineage>
        <taxon>Bacteria</taxon>
        <taxon>Bacillati</taxon>
        <taxon>Actinomycetota</taxon>
        <taxon>Actinomycetes</taxon>
        <taxon>Mycobacteriales</taxon>
        <taxon>Nocardiaceae</taxon>
        <taxon>Nocardia</taxon>
    </lineage>
</organism>
<reference evidence="19 20" key="1">
    <citation type="submission" date="2020-04" db="EMBL/GenBank/DDBJ databases">
        <title>MicrobeNet Type strains.</title>
        <authorList>
            <person name="Nicholson A.C."/>
        </authorList>
    </citation>
    <scope>NUCLEOTIDE SEQUENCE [LARGE SCALE GENOMIC DNA]</scope>
    <source>
        <strain evidence="19 20">DSM 44445</strain>
    </source>
</reference>
<dbReference type="PANTHER" id="PTHR12428:SF65">
    <property type="entry name" value="CYTOCHROME C OXIDASE ASSEMBLY PROTEIN COX18, MITOCHONDRIAL"/>
    <property type="match status" value="1"/>
</dbReference>
<dbReference type="InterPro" id="IPR047196">
    <property type="entry name" value="YidC_ALB_C"/>
</dbReference>
<evidence type="ECO:0000256" key="11">
    <source>
        <dbReference type="ARBA" id="ARBA00025034"/>
    </source>
</evidence>
<comment type="caution">
    <text evidence="19">The sequence shown here is derived from an EMBL/GenBank/DDBJ whole genome shotgun (WGS) entry which is preliminary data.</text>
</comment>
<comment type="function">
    <text evidence="11">Required for the insertion and/or proper folding and/or complex formation of integral membrane proteins into the membrane. Involved in integration of membrane proteins that insert both dependently and independently of the Sec translocase complex, as well as at least some lipoproteins. Aids folding of multispanning membrane proteins.</text>
</comment>
<keyword evidence="9 17" id="KW-0472">Membrane</keyword>
<protein>
    <recommendedName>
        <fullName evidence="3">Membrane protein insertase YidC</fullName>
    </recommendedName>
    <alternativeName>
        <fullName evidence="15">Foldase YidC</fullName>
    </alternativeName>
    <alternativeName>
        <fullName evidence="14">Membrane integrase YidC</fullName>
    </alternativeName>
    <alternativeName>
        <fullName evidence="13">Membrane protein YidC</fullName>
    </alternativeName>
</protein>
<evidence type="ECO:0000256" key="1">
    <source>
        <dbReference type="ARBA" id="ARBA00004651"/>
    </source>
</evidence>
<evidence type="ECO:0000256" key="14">
    <source>
        <dbReference type="ARBA" id="ARBA00033245"/>
    </source>
</evidence>
<evidence type="ECO:0000313" key="20">
    <source>
        <dbReference type="Proteomes" id="UP000523447"/>
    </source>
</evidence>
<keyword evidence="5" id="KW-1003">Cell membrane</keyword>
<evidence type="ECO:0000256" key="10">
    <source>
        <dbReference type="ARBA" id="ARBA00023186"/>
    </source>
</evidence>
<dbReference type="GO" id="GO:0051205">
    <property type="term" value="P:protein insertion into membrane"/>
    <property type="evidence" value="ECO:0007669"/>
    <property type="project" value="TreeGrafter"/>
</dbReference>
<dbReference type="NCBIfam" id="TIGR03592">
    <property type="entry name" value="yidC_oxa1_cterm"/>
    <property type="match status" value="1"/>
</dbReference>
<name>A0A7X6M2P4_9NOCA</name>
<keyword evidence="6 16" id="KW-0812">Transmembrane</keyword>
<comment type="similarity">
    <text evidence="2">Belongs to the OXA1/ALB3/YidC family. Type 1 subfamily.</text>
</comment>
<keyword evidence="10" id="KW-0143">Chaperone</keyword>
<feature type="transmembrane region" description="Helical" evidence="17">
    <location>
        <begin position="95"/>
        <end position="118"/>
    </location>
</feature>
<feature type="domain" description="Membrane insertase YidC/Oxa/ALB C-terminal" evidence="18">
    <location>
        <begin position="32"/>
        <end position="261"/>
    </location>
</feature>
<dbReference type="AlphaFoldDB" id="A0A7X6M2P4"/>
<dbReference type="NCBIfam" id="NF002899">
    <property type="entry name" value="PRK03449.1"/>
    <property type="match status" value="1"/>
</dbReference>
<evidence type="ECO:0000256" key="9">
    <source>
        <dbReference type="ARBA" id="ARBA00023136"/>
    </source>
</evidence>
<evidence type="ECO:0000256" key="3">
    <source>
        <dbReference type="ARBA" id="ARBA00015325"/>
    </source>
</evidence>
<feature type="transmembrane region" description="Helical" evidence="17">
    <location>
        <begin position="222"/>
        <end position="246"/>
    </location>
</feature>
<evidence type="ECO:0000256" key="12">
    <source>
        <dbReference type="ARBA" id="ARBA00026028"/>
    </source>
</evidence>
<keyword evidence="7" id="KW-0653">Protein transport</keyword>
<sequence>MLDFVYYPVSAVLWLWHAGFAALFGATSGAAWVAAIVMLVVTLRLALFRPYLAQVRFSRTMALLQPEIRRLRAECGDDRERLASETRKLQQQHNFSVLGGCLPLLGQTLMFLGLYHVLRSFDRTGASGSLFGGGHAMTPEQNAATANYLFSPELVRSFLQARLFGAPLSATVTGSAGSVATVVAVALPLLLIAAITTHCTARASIARQLESTPQTRIINAMTLWLFPLGALAAGLVLPVGILIYFATSNTWTYVQQYLVHRRLDPPVAVAQPARPPA</sequence>
<keyword evidence="8 17" id="KW-1133">Transmembrane helix</keyword>
<evidence type="ECO:0000256" key="17">
    <source>
        <dbReference type="SAM" id="Phobius"/>
    </source>
</evidence>
<dbReference type="GO" id="GO:0032977">
    <property type="term" value="F:membrane insertase activity"/>
    <property type="evidence" value="ECO:0007669"/>
    <property type="project" value="InterPro"/>
</dbReference>
<evidence type="ECO:0000256" key="4">
    <source>
        <dbReference type="ARBA" id="ARBA00022448"/>
    </source>
</evidence>
<evidence type="ECO:0000256" key="15">
    <source>
        <dbReference type="ARBA" id="ARBA00033342"/>
    </source>
</evidence>
<evidence type="ECO:0000256" key="7">
    <source>
        <dbReference type="ARBA" id="ARBA00022927"/>
    </source>
</evidence>
<gene>
    <name evidence="19" type="primary">yidC</name>
    <name evidence="19" type="ORF">HGA07_26035</name>
</gene>
<dbReference type="EMBL" id="JAAXPE010000039">
    <property type="protein sequence ID" value="NKY89057.1"/>
    <property type="molecule type" value="Genomic_DNA"/>
</dbReference>
<dbReference type="CDD" id="cd20070">
    <property type="entry name" value="5TM_YidC_Alb3"/>
    <property type="match status" value="1"/>
</dbReference>
<proteinExistence type="inferred from homology"/>
<evidence type="ECO:0000256" key="5">
    <source>
        <dbReference type="ARBA" id="ARBA00022475"/>
    </source>
</evidence>
<dbReference type="PANTHER" id="PTHR12428">
    <property type="entry name" value="OXA1"/>
    <property type="match status" value="1"/>
</dbReference>
<dbReference type="InterPro" id="IPR001708">
    <property type="entry name" value="YidC/ALB3/OXA1/COX18"/>
</dbReference>